<dbReference type="AlphaFoldDB" id="T1HLK6"/>
<evidence type="ECO:0000313" key="3">
    <source>
        <dbReference type="Proteomes" id="UP000015103"/>
    </source>
</evidence>
<organism evidence="2 3">
    <name type="scientific">Rhodnius prolixus</name>
    <name type="common">Triatomid bug</name>
    <dbReference type="NCBI Taxonomy" id="13249"/>
    <lineage>
        <taxon>Eukaryota</taxon>
        <taxon>Metazoa</taxon>
        <taxon>Ecdysozoa</taxon>
        <taxon>Arthropoda</taxon>
        <taxon>Hexapoda</taxon>
        <taxon>Insecta</taxon>
        <taxon>Pterygota</taxon>
        <taxon>Neoptera</taxon>
        <taxon>Paraneoptera</taxon>
        <taxon>Hemiptera</taxon>
        <taxon>Heteroptera</taxon>
        <taxon>Panheteroptera</taxon>
        <taxon>Cimicomorpha</taxon>
        <taxon>Reduviidae</taxon>
        <taxon>Triatominae</taxon>
        <taxon>Rhodnius</taxon>
    </lineage>
</organism>
<feature type="region of interest" description="Disordered" evidence="1">
    <location>
        <begin position="1"/>
        <end position="29"/>
    </location>
</feature>
<name>T1HLK6_RHOPR</name>
<dbReference type="HOGENOM" id="CLU_2504326_0_0_1"/>
<sequence>MEKSGDISSNIGGPLLNVTPSAPPSYDEAVGGNLSHIGLYPAVPFHSSQEQPYLRQAVPSSNPHPVPRPYPVQENVGVAVLPQRPI</sequence>
<dbReference type="Proteomes" id="UP000015103">
    <property type="component" value="Unassembled WGS sequence"/>
</dbReference>
<proteinExistence type="predicted"/>
<feature type="compositionally biased region" description="Polar residues" evidence="1">
    <location>
        <begin position="1"/>
        <end position="11"/>
    </location>
</feature>
<keyword evidence="3" id="KW-1185">Reference proteome</keyword>
<evidence type="ECO:0000313" key="2">
    <source>
        <dbReference type="EnsemblMetazoa" id="RPRC004930-PA"/>
    </source>
</evidence>
<evidence type="ECO:0000256" key="1">
    <source>
        <dbReference type="SAM" id="MobiDB-lite"/>
    </source>
</evidence>
<dbReference type="InParanoid" id="T1HLK6"/>
<dbReference type="EMBL" id="ACPB03001512">
    <property type="status" value="NOT_ANNOTATED_CDS"/>
    <property type="molecule type" value="Genomic_DNA"/>
</dbReference>
<accession>T1HLK6</accession>
<dbReference type="EnsemblMetazoa" id="RPRC004930-RA">
    <property type="protein sequence ID" value="RPRC004930-PA"/>
    <property type="gene ID" value="RPRC004930"/>
</dbReference>
<dbReference type="VEuPathDB" id="VectorBase:RPRC004930"/>
<reference evidence="2" key="1">
    <citation type="submission" date="2015-05" db="UniProtKB">
        <authorList>
            <consortium name="EnsemblMetazoa"/>
        </authorList>
    </citation>
    <scope>IDENTIFICATION</scope>
</reference>
<protein>
    <submittedName>
        <fullName evidence="2">Uncharacterized protein</fullName>
    </submittedName>
</protein>